<reference evidence="2 3" key="1">
    <citation type="submission" date="2016-07" db="EMBL/GenBank/DDBJ databases">
        <title>Pervasive Adenine N6-methylation of Active Genes in Fungi.</title>
        <authorList>
            <consortium name="DOE Joint Genome Institute"/>
            <person name="Mondo S.J."/>
            <person name="Dannebaum R.O."/>
            <person name="Kuo R.C."/>
            <person name="Labutti K."/>
            <person name="Haridas S."/>
            <person name="Kuo A."/>
            <person name="Salamov A."/>
            <person name="Ahrendt S.R."/>
            <person name="Lipzen A."/>
            <person name="Sullivan W."/>
            <person name="Andreopoulos W.B."/>
            <person name="Clum A."/>
            <person name="Lindquist E."/>
            <person name="Daum C."/>
            <person name="Ramamoorthy G.K."/>
            <person name="Gryganskyi A."/>
            <person name="Culley D."/>
            <person name="Magnuson J.K."/>
            <person name="James T.Y."/>
            <person name="O'Malley M.A."/>
            <person name="Stajich J.E."/>
            <person name="Spatafora J.W."/>
            <person name="Visel A."/>
            <person name="Grigoriev I.V."/>
        </authorList>
    </citation>
    <scope>NUCLEOTIDE SEQUENCE [LARGE SCALE GENOMIC DNA]</scope>
    <source>
        <strain evidence="2 3">NRRL 2496</strain>
    </source>
</reference>
<protein>
    <submittedName>
        <fullName evidence="2">Uncharacterized protein</fullName>
    </submittedName>
</protein>
<name>A0A1X2HTX4_SYNRA</name>
<dbReference type="Pfam" id="PF07096">
    <property type="entry name" value="DUF1358"/>
    <property type="match status" value="1"/>
</dbReference>
<evidence type="ECO:0000313" key="2">
    <source>
        <dbReference type="EMBL" id="ORZ03027.1"/>
    </source>
</evidence>
<keyword evidence="3" id="KW-1185">Reference proteome</keyword>
<dbReference type="OMA" id="GAIWYTK"/>
<feature type="transmembrane region" description="Helical" evidence="1">
    <location>
        <begin position="60"/>
        <end position="79"/>
    </location>
</feature>
<sequence>MIFFIDGVCLERRRETFFFSLVCSAVMSNSASHDQQREQQYHGNIKQHDVEPTPIEFRGLLFGAAGAFGAGLIGAIMYTKRKTAREQKQLEIALKAAAENKSSAPLHPLAPSPPPYEPPKMTPAEFAKSKRDATFFAVKTLSYGTLLAFGGAGLLALTVGWYLDVKSFKEFSDKLQIIIPQKTSRLRKMLGGSEFIMKEEEQMELDKTFESEEEH</sequence>
<organism evidence="2 3">
    <name type="scientific">Syncephalastrum racemosum</name>
    <name type="common">Filamentous fungus</name>
    <dbReference type="NCBI Taxonomy" id="13706"/>
    <lineage>
        <taxon>Eukaryota</taxon>
        <taxon>Fungi</taxon>
        <taxon>Fungi incertae sedis</taxon>
        <taxon>Mucoromycota</taxon>
        <taxon>Mucoromycotina</taxon>
        <taxon>Mucoromycetes</taxon>
        <taxon>Mucorales</taxon>
        <taxon>Syncephalastraceae</taxon>
        <taxon>Syncephalastrum</taxon>
    </lineage>
</organism>
<proteinExistence type="predicted"/>
<evidence type="ECO:0000256" key="1">
    <source>
        <dbReference type="SAM" id="Phobius"/>
    </source>
</evidence>
<dbReference type="OrthoDB" id="2378895at2759"/>
<dbReference type="InParanoid" id="A0A1X2HTX4"/>
<keyword evidence="1" id="KW-1133">Transmembrane helix</keyword>
<evidence type="ECO:0000313" key="3">
    <source>
        <dbReference type="Proteomes" id="UP000242180"/>
    </source>
</evidence>
<keyword evidence="1" id="KW-0812">Transmembrane</keyword>
<dbReference type="EMBL" id="MCGN01000001">
    <property type="protein sequence ID" value="ORZ03027.1"/>
    <property type="molecule type" value="Genomic_DNA"/>
</dbReference>
<gene>
    <name evidence="2" type="ORF">BCR43DRAFT_482602</name>
</gene>
<feature type="transmembrane region" description="Helical" evidence="1">
    <location>
        <begin position="140"/>
        <end position="163"/>
    </location>
</feature>
<dbReference type="Proteomes" id="UP000242180">
    <property type="component" value="Unassembled WGS sequence"/>
</dbReference>
<comment type="caution">
    <text evidence="2">The sequence shown here is derived from an EMBL/GenBank/DDBJ whole genome shotgun (WGS) entry which is preliminary data.</text>
</comment>
<keyword evidence="1" id="KW-0472">Membrane</keyword>
<dbReference type="AlphaFoldDB" id="A0A1X2HTX4"/>
<accession>A0A1X2HTX4</accession>
<dbReference type="InterPro" id="IPR009792">
    <property type="entry name" value="TMEM242"/>
</dbReference>